<accession>A0A1B9GEI3</accession>
<organism evidence="2">
    <name type="scientific">Kwoniella bestiolae CBS 10118</name>
    <dbReference type="NCBI Taxonomy" id="1296100"/>
    <lineage>
        <taxon>Eukaryota</taxon>
        <taxon>Fungi</taxon>
        <taxon>Dikarya</taxon>
        <taxon>Basidiomycota</taxon>
        <taxon>Agaricomycotina</taxon>
        <taxon>Tremellomycetes</taxon>
        <taxon>Tremellales</taxon>
        <taxon>Cryptococcaceae</taxon>
        <taxon>Kwoniella</taxon>
    </lineage>
</organism>
<dbReference type="VEuPathDB" id="FungiDB:I302_00873"/>
<reference evidence="2" key="1">
    <citation type="submission" date="2013-07" db="EMBL/GenBank/DDBJ databases">
        <title>The Genome Sequence of Cryptococcus bestiolae CBS10118.</title>
        <authorList>
            <consortium name="The Broad Institute Genome Sequencing Platform"/>
            <person name="Cuomo C."/>
            <person name="Litvintseva A."/>
            <person name="Chen Y."/>
            <person name="Heitman J."/>
            <person name="Sun S."/>
            <person name="Springer D."/>
            <person name="Dromer F."/>
            <person name="Young S.K."/>
            <person name="Zeng Q."/>
            <person name="Gargeya S."/>
            <person name="Fitzgerald M."/>
            <person name="Abouelleil A."/>
            <person name="Alvarado L."/>
            <person name="Berlin A.M."/>
            <person name="Chapman S.B."/>
            <person name="Dewar J."/>
            <person name="Goldberg J."/>
            <person name="Griggs A."/>
            <person name="Gujja S."/>
            <person name="Hansen M."/>
            <person name="Howarth C."/>
            <person name="Imamovic A."/>
            <person name="Larimer J."/>
            <person name="McCowan C."/>
            <person name="Murphy C."/>
            <person name="Pearson M."/>
            <person name="Priest M."/>
            <person name="Roberts A."/>
            <person name="Saif S."/>
            <person name="Shea T."/>
            <person name="Sykes S."/>
            <person name="Wortman J."/>
            <person name="Nusbaum C."/>
            <person name="Birren B."/>
        </authorList>
    </citation>
    <scope>NUCLEOTIDE SEQUENCE [LARGE SCALE GENOMIC DNA]</scope>
    <source>
        <strain evidence="2">CBS 10118</strain>
    </source>
</reference>
<dbReference type="EMBL" id="KI894018">
    <property type="protein sequence ID" value="OCF29371.1"/>
    <property type="molecule type" value="Genomic_DNA"/>
</dbReference>
<evidence type="ECO:0000256" key="1">
    <source>
        <dbReference type="SAM" id="MobiDB-lite"/>
    </source>
</evidence>
<reference evidence="3" key="4">
    <citation type="submission" date="2024-02" db="EMBL/GenBank/DDBJ databases">
        <title>Comparative genomics of Cryptococcus and Kwoniella reveals pathogenesis evolution and contrasting modes of karyotype evolution via chromosome fusion or intercentromeric recombination.</title>
        <authorList>
            <person name="Coelho M.A."/>
            <person name="David-Palma M."/>
            <person name="Shea T."/>
            <person name="Bowers K."/>
            <person name="McGinley-Smith S."/>
            <person name="Mohammad A.W."/>
            <person name="Gnirke A."/>
            <person name="Yurkov A.M."/>
            <person name="Nowrousian M."/>
            <person name="Sun S."/>
            <person name="Cuomo C.A."/>
            <person name="Heitman J."/>
        </authorList>
    </citation>
    <scope>NUCLEOTIDE SEQUENCE</scope>
    <source>
        <strain evidence="3">CBS 10118</strain>
    </source>
</reference>
<evidence type="ECO:0000313" key="3">
    <source>
        <dbReference type="EMBL" id="WVW80209.1"/>
    </source>
</evidence>
<dbReference type="AlphaFoldDB" id="A0A1B9GEI3"/>
<feature type="region of interest" description="Disordered" evidence="1">
    <location>
        <begin position="1"/>
        <end position="28"/>
    </location>
</feature>
<dbReference type="GeneID" id="30205272"/>
<protein>
    <submittedName>
        <fullName evidence="2">Uncharacterized protein</fullName>
    </submittedName>
</protein>
<gene>
    <name evidence="2" type="ORF">I302_00873</name>
    <name evidence="3" type="ORF">I302_102186</name>
</gene>
<reference evidence="2" key="3">
    <citation type="submission" date="2014-01" db="EMBL/GenBank/DDBJ databases">
        <title>Evolution of pathogenesis and genome organization in the Tremellales.</title>
        <authorList>
            <person name="Cuomo C."/>
            <person name="Litvintseva A."/>
            <person name="Heitman J."/>
            <person name="Chen Y."/>
            <person name="Sun S."/>
            <person name="Springer D."/>
            <person name="Dromer F."/>
            <person name="Young S."/>
            <person name="Zeng Q."/>
            <person name="Chapman S."/>
            <person name="Gujja S."/>
            <person name="Saif S."/>
            <person name="Birren B."/>
        </authorList>
    </citation>
    <scope>NUCLEOTIDE SEQUENCE</scope>
    <source>
        <strain evidence="2">CBS 10118</strain>
    </source>
</reference>
<dbReference type="OrthoDB" id="2571236at2759"/>
<reference evidence="3" key="2">
    <citation type="submission" date="2013-07" db="EMBL/GenBank/DDBJ databases">
        <authorList>
            <consortium name="The Broad Institute Genome Sequencing Platform"/>
            <person name="Cuomo C."/>
            <person name="Litvintseva A."/>
            <person name="Chen Y."/>
            <person name="Heitman J."/>
            <person name="Sun S."/>
            <person name="Springer D."/>
            <person name="Dromer F."/>
            <person name="Young S.K."/>
            <person name="Zeng Q."/>
            <person name="Gargeya S."/>
            <person name="Fitzgerald M."/>
            <person name="Abouelleil A."/>
            <person name="Alvarado L."/>
            <person name="Berlin A.M."/>
            <person name="Chapman S.B."/>
            <person name="Dewar J."/>
            <person name="Goldberg J."/>
            <person name="Griggs A."/>
            <person name="Gujja S."/>
            <person name="Hansen M."/>
            <person name="Howarth C."/>
            <person name="Imamovic A."/>
            <person name="Larimer J."/>
            <person name="McCowan C."/>
            <person name="Murphy C."/>
            <person name="Pearson M."/>
            <person name="Priest M."/>
            <person name="Roberts A."/>
            <person name="Saif S."/>
            <person name="Shea T."/>
            <person name="Sykes S."/>
            <person name="Wortman J."/>
            <person name="Nusbaum C."/>
            <person name="Birren B."/>
        </authorList>
    </citation>
    <scope>NUCLEOTIDE SEQUENCE</scope>
    <source>
        <strain evidence="3">CBS 10118</strain>
    </source>
</reference>
<name>A0A1B9GEI3_9TREE</name>
<proteinExistence type="predicted"/>
<evidence type="ECO:0000313" key="2">
    <source>
        <dbReference type="EMBL" id="OCF29371.1"/>
    </source>
</evidence>
<dbReference type="RefSeq" id="XP_019050441.1">
    <property type="nucleotide sequence ID" value="XM_019187563.1"/>
</dbReference>
<evidence type="ECO:0000313" key="4">
    <source>
        <dbReference type="Proteomes" id="UP000092730"/>
    </source>
</evidence>
<dbReference type="EMBL" id="CP144541">
    <property type="protein sequence ID" value="WVW80209.1"/>
    <property type="molecule type" value="Genomic_DNA"/>
</dbReference>
<dbReference type="Proteomes" id="UP000092730">
    <property type="component" value="Chromosome 1"/>
</dbReference>
<feature type="compositionally biased region" description="Low complexity" evidence="1">
    <location>
        <begin position="7"/>
        <end position="19"/>
    </location>
</feature>
<sequence>MPIIFTSRKSSQPPSSSSSPPIPGPNGGYQSPKIIDPSFVLPQALLGGEDSIEALHWYHPGLPQEEVQVRIWEGWNLEITHEGVVDRGRECRMQVVLSFQAALEDPKPIKHHYIRAIQFHEEYVKCELIKMIRFVESALDGRSSGSILAKLIRKKEKDGGVGKSLEESVAEGEGWKVKGNLAGKNGKHEQAIRHYLEGLIALWPYTSSDTSMSYEKARESGLVKLEQALLNNIITISLSHPSKTGPKRTTFDNIARVTCEVILEFRYLTITSLRKTFERLAQLDEREYGIQGKQGVDAFMAELFKGKDGDEWAHRNCVREHVCHE</sequence>
<keyword evidence="4" id="KW-1185">Reference proteome</keyword>
<dbReference type="KEGG" id="kbi:30205272"/>